<evidence type="ECO:0000256" key="5">
    <source>
        <dbReference type="PROSITE-ProRule" id="PRU10007"/>
    </source>
</evidence>
<dbReference type="Proteomes" id="UP000218595">
    <property type="component" value="Chromosome"/>
</dbReference>
<evidence type="ECO:0000256" key="6">
    <source>
        <dbReference type="RuleBase" id="RU003345"/>
    </source>
</evidence>
<sequence length="493" mass="53885">MKSRDQLYIDGQWVRPKLGGTFDTLDPSDESVIAQVAAATSEDIDLAVNAARRAFDEGTWPQMTGAERATILRAIANGIRERQQELAELEVRDNGKPLPEALWDIGDTAGCFDFYAGLAEDLDGRREQNILLADERFSSIARKEPVGVAGAIIPWNFPMLMAAWKVAPALAAGCCMVLKPSELTPLTALELADIAHQAGLPAGVLNVVTGLGADAGAPLSEHPGIDKLAFTGSVPTGTRIMQAAARDIKNISLELGGKSPFIIFDDSDIEAAVEWIMFGIFWNQGEVCSATSRVLVQRDLYEPLLKRLVEQTQRLSIGNGMHDGVLLGPLVNRGQYDKVLAAIARGKEEGATLLTGGTRPAHCEKGYFLTPAIFADVPEDSWIWNEEIFGPVVCVRPFDDEAQALRSANDSRFGLAAAVMSRDLVRAERVARRLRAGIVWINCSQPTFTEAPWGGYKQSGIGRELGEWGLNNYLETKQITRYDSEQPWGWYIK</sequence>
<dbReference type="PROSITE" id="PS00687">
    <property type="entry name" value="ALDEHYDE_DEHYDR_GLU"/>
    <property type="match status" value="1"/>
</dbReference>
<dbReference type="PANTHER" id="PTHR43860">
    <property type="entry name" value="BETAINE ALDEHYDE DEHYDROGENASE"/>
    <property type="match status" value="1"/>
</dbReference>
<comment type="pathway">
    <text evidence="4">Amine and polyamine biosynthesis; betaine biosynthesis via choline pathway; betaine from betaine aldehyde: step 1/1.</text>
</comment>
<dbReference type="Pfam" id="PF00171">
    <property type="entry name" value="Aldedh"/>
    <property type="match status" value="1"/>
</dbReference>
<reference evidence="8 9" key="1">
    <citation type="submission" date="2016-04" db="EMBL/GenBank/DDBJ databases">
        <title>Complete genome sequence of Pseudomonas sp. LAB-08 isolated from TCE contaminated aquifer soil.</title>
        <authorList>
            <person name="Dohra H."/>
            <person name="Suzuki K."/>
            <person name="Fatma A."/>
            <person name="Inuzuka Y."/>
            <person name="Honjo M."/>
            <person name="Tashiro Y."/>
            <person name="Futamata H."/>
        </authorList>
    </citation>
    <scope>NUCLEOTIDE SEQUENCE [LARGE SCALE GENOMIC DNA]</scope>
    <source>
        <strain evidence="8 9">LAB-08</strain>
    </source>
</reference>
<dbReference type="InterPro" id="IPR029510">
    <property type="entry name" value="Ald_DH_CS_GLU"/>
</dbReference>
<dbReference type="InterPro" id="IPR016163">
    <property type="entry name" value="Ald_DH_C"/>
</dbReference>
<proteinExistence type="inferred from homology"/>
<dbReference type="Gene3D" id="3.40.605.10">
    <property type="entry name" value="Aldehyde Dehydrogenase, Chain A, domain 1"/>
    <property type="match status" value="1"/>
</dbReference>
<dbReference type="InterPro" id="IPR016162">
    <property type="entry name" value="Ald_DH_N"/>
</dbReference>
<dbReference type="InterPro" id="IPR016161">
    <property type="entry name" value="Ald_DH/histidinol_DH"/>
</dbReference>
<dbReference type="RefSeq" id="WP_096512120.1">
    <property type="nucleotide sequence ID" value="NZ_AP017423.2"/>
</dbReference>
<gene>
    <name evidence="8" type="ORF">LAB08_R22630</name>
</gene>
<dbReference type="InterPro" id="IPR015590">
    <property type="entry name" value="Aldehyde_DH_dom"/>
</dbReference>
<feature type="active site" evidence="5">
    <location>
        <position position="254"/>
    </location>
</feature>
<dbReference type="SUPFAM" id="SSF53720">
    <property type="entry name" value="ALDH-like"/>
    <property type="match status" value="1"/>
</dbReference>
<evidence type="ECO:0000313" key="8">
    <source>
        <dbReference type="EMBL" id="BCX67628.1"/>
    </source>
</evidence>
<dbReference type="PROSITE" id="PS00070">
    <property type="entry name" value="ALDEHYDE_DEHYDR_CYS"/>
    <property type="match status" value="1"/>
</dbReference>
<evidence type="ECO:0000313" key="9">
    <source>
        <dbReference type="Proteomes" id="UP000218595"/>
    </source>
</evidence>
<dbReference type="CDD" id="cd07110">
    <property type="entry name" value="ALDH_F10_BADH"/>
    <property type="match status" value="1"/>
</dbReference>
<name>A0ABM7RYN9_9PSED</name>
<evidence type="ECO:0000256" key="3">
    <source>
        <dbReference type="ARBA" id="ARBA00023027"/>
    </source>
</evidence>
<feature type="domain" description="Aldehyde dehydrogenase" evidence="7">
    <location>
        <begin position="13"/>
        <end position="479"/>
    </location>
</feature>
<organism evidence="8 9">
    <name type="scientific">Pseudomonas izuensis</name>
    <dbReference type="NCBI Taxonomy" id="2684212"/>
    <lineage>
        <taxon>Bacteria</taxon>
        <taxon>Pseudomonadati</taxon>
        <taxon>Pseudomonadota</taxon>
        <taxon>Gammaproteobacteria</taxon>
        <taxon>Pseudomonadales</taxon>
        <taxon>Pseudomonadaceae</taxon>
        <taxon>Pseudomonas</taxon>
    </lineage>
</organism>
<accession>A0ABM7RYN9</accession>
<comment type="similarity">
    <text evidence="1 6">Belongs to the aldehyde dehydrogenase family.</text>
</comment>
<evidence type="ECO:0000259" key="7">
    <source>
        <dbReference type="Pfam" id="PF00171"/>
    </source>
</evidence>
<evidence type="ECO:0000256" key="2">
    <source>
        <dbReference type="ARBA" id="ARBA00023002"/>
    </source>
</evidence>
<keyword evidence="3" id="KW-0520">NAD</keyword>
<dbReference type="PANTHER" id="PTHR43860:SF2">
    <property type="entry name" value="BETAINE ALDEHYDE DEHYDROGENASE-RELATED"/>
    <property type="match status" value="1"/>
</dbReference>
<evidence type="ECO:0000256" key="1">
    <source>
        <dbReference type="ARBA" id="ARBA00009986"/>
    </source>
</evidence>
<keyword evidence="2 6" id="KW-0560">Oxidoreductase</keyword>
<evidence type="ECO:0000256" key="4">
    <source>
        <dbReference type="ARBA" id="ARBA00037921"/>
    </source>
</evidence>
<keyword evidence="9" id="KW-1185">Reference proteome</keyword>
<dbReference type="EMBL" id="AP017423">
    <property type="protein sequence ID" value="BCX67628.1"/>
    <property type="molecule type" value="Genomic_DNA"/>
</dbReference>
<dbReference type="Gene3D" id="3.40.309.10">
    <property type="entry name" value="Aldehyde Dehydrogenase, Chain A, domain 2"/>
    <property type="match status" value="1"/>
</dbReference>
<dbReference type="InterPro" id="IPR016160">
    <property type="entry name" value="Ald_DH_CS_CYS"/>
</dbReference>
<protein>
    <submittedName>
        <fullName evidence="8">Aldehyde dehydrogenase family protein</fullName>
    </submittedName>
</protein>